<reference evidence="1 2" key="1">
    <citation type="journal article" date="2021" name="Front. Genet.">
        <title>Chromosome-Level Genome Assembly Reveals Significant Gene Expansion in the Toll and IMD Signaling Pathways of Dendrolimus kikuchii.</title>
        <authorList>
            <person name="Zhou J."/>
            <person name="Wu P."/>
            <person name="Xiong Z."/>
            <person name="Liu N."/>
            <person name="Zhao N."/>
            <person name="Ji M."/>
            <person name="Qiu Y."/>
            <person name="Yang B."/>
        </authorList>
    </citation>
    <scope>NUCLEOTIDE SEQUENCE [LARGE SCALE GENOMIC DNA]</scope>
    <source>
        <strain evidence="1">Ann1</strain>
    </source>
</reference>
<sequence length="142" mass="16692">MFQIRVLYISILVLILPIIFTNQDEYFDKLVLSPVEIIDLVIQDRMKDNIPSVNIPHRDITRYVATQTYDDAETLKMRKIWSRWSKWSHCSVTCGEGKITRQRYCVGGRCSQGEFEEQRRPCQRTPCVQLQNTGVEELHDLD</sequence>
<dbReference type="Proteomes" id="UP000824533">
    <property type="component" value="Linkage Group LG01"/>
</dbReference>
<comment type="caution">
    <text evidence="1">The sequence shown here is derived from an EMBL/GenBank/DDBJ whole genome shotgun (WGS) entry which is preliminary data.</text>
</comment>
<accession>A0ACC1DIY6</accession>
<name>A0ACC1DIY6_9NEOP</name>
<keyword evidence="2" id="KW-1185">Reference proteome</keyword>
<evidence type="ECO:0000313" key="2">
    <source>
        <dbReference type="Proteomes" id="UP000824533"/>
    </source>
</evidence>
<dbReference type="EMBL" id="CM034387">
    <property type="protein sequence ID" value="KAJ0183929.1"/>
    <property type="molecule type" value="Genomic_DNA"/>
</dbReference>
<protein>
    <submittedName>
        <fullName evidence="1">Uncharacterized protein</fullName>
    </submittedName>
</protein>
<organism evidence="1 2">
    <name type="scientific">Dendrolimus kikuchii</name>
    <dbReference type="NCBI Taxonomy" id="765133"/>
    <lineage>
        <taxon>Eukaryota</taxon>
        <taxon>Metazoa</taxon>
        <taxon>Ecdysozoa</taxon>
        <taxon>Arthropoda</taxon>
        <taxon>Hexapoda</taxon>
        <taxon>Insecta</taxon>
        <taxon>Pterygota</taxon>
        <taxon>Neoptera</taxon>
        <taxon>Endopterygota</taxon>
        <taxon>Lepidoptera</taxon>
        <taxon>Glossata</taxon>
        <taxon>Ditrysia</taxon>
        <taxon>Bombycoidea</taxon>
        <taxon>Lasiocampidae</taxon>
        <taxon>Dendrolimus</taxon>
    </lineage>
</organism>
<proteinExistence type="predicted"/>
<evidence type="ECO:0000313" key="1">
    <source>
        <dbReference type="EMBL" id="KAJ0183929.1"/>
    </source>
</evidence>
<gene>
    <name evidence="1" type="ORF">K1T71_000352</name>
</gene>